<name>A0A286RCB3_9BACT</name>
<evidence type="ECO:0000313" key="2">
    <source>
        <dbReference type="Proteomes" id="UP000215086"/>
    </source>
</evidence>
<protein>
    <submittedName>
        <fullName evidence="1">Mobile element protein</fullName>
    </submittedName>
</protein>
<dbReference type="EMBL" id="CP018477">
    <property type="protein sequence ID" value="ASV73600.1"/>
    <property type="molecule type" value="Genomic_DNA"/>
</dbReference>
<reference evidence="1 2" key="1">
    <citation type="journal article" name="Front. Microbiol.">
        <title>Sugar Metabolism of the First Thermophilic Planctomycete Thermogutta terrifontis: Comparative Genomic and Transcriptomic Approaches.</title>
        <authorList>
            <person name="Elcheninov A.G."/>
            <person name="Menzel P."/>
            <person name="Gudbergsdottir S.R."/>
            <person name="Slesarev A.I."/>
            <person name="Kadnikov V.V."/>
            <person name="Krogh A."/>
            <person name="Bonch-Osmolovskaya E.A."/>
            <person name="Peng X."/>
            <person name="Kublanov I.V."/>
        </authorList>
    </citation>
    <scope>NUCLEOTIDE SEQUENCE [LARGE SCALE GENOMIC DNA]</scope>
    <source>
        <strain evidence="1 2">R1</strain>
    </source>
</reference>
<evidence type="ECO:0000313" key="1">
    <source>
        <dbReference type="EMBL" id="ASV73600.1"/>
    </source>
</evidence>
<proteinExistence type="predicted"/>
<dbReference type="SUPFAM" id="SSF46689">
    <property type="entry name" value="Homeodomain-like"/>
    <property type="match status" value="1"/>
</dbReference>
<sequence length="148" mass="16549">MLKLTGEERAELEGIAKGTRGRQSIAAWKVQRARALLKCDQGEHGPGWPDHRVAAAVEATERSIQNWRKQAVLEGPLSVLQRKERSRPPTPRKLDGEGEAKLVQLACSAPPEGHSRWTLRLLAARLVELEVVDSISYETVRRTLKKTN</sequence>
<dbReference type="KEGG" id="ttf:THTE_0998"/>
<accession>A0A286RCB3</accession>
<dbReference type="AlphaFoldDB" id="A0A286RCB3"/>
<gene>
    <name evidence="1" type="ORF">THTE_0998</name>
</gene>
<organism evidence="1 2">
    <name type="scientific">Thermogutta terrifontis</name>
    <dbReference type="NCBI Taxonomy" id="1331910"/>
    <lineage>
        <taxon>Bacteria</taxon>
        <taxon>Pseudomonadati</taxon>
        <taxon>Planctomycetota</taxon>
        <taxon>Planctomycetia</taxon>
        <taxon>Pirellulales</taxon>
        <taxon>Thermoguttaceae</taxon>
        <taxon>Thermogutta</taxon>
    </lineage>
</organism>
<keyword evidence="2" id="KW-1185">Reference proteome</keyword>
<dbReference type="InterPro" id="IPR009057">
    <property type="entry name" value="Homeodomain-like_sf"/>
</dbReference>
<dbReference type="Proteomes" id="UP000215086">
    <property type="component" value="Chromosome"/>
</dbReference>
<dbReference type="Pfam" id="PF13565">
    <property type="entry name" value="HTH_32"/>
    <property type="match status" value="1"/>
</dbReference>